<name>A0A094LDX6_PODCR</name>
<keyword evidence="6" id="KW-1185">Reference proteome</keyword>
<dbReference type="InterPro" id="IPR013519">
    <property type="entry name" value="Int_alpha_beta-p"/>
</dbReference>
<dbReference type="SUPFAM" id="SSF69318">
    <property type="entry name" value="Integrin alpha N-terminal domain"/>
    <property type="match status" value="1"/>
</dbReference>
<keyword evidence="1" id="KW-0732">Signal</keyword>
<dbReference type="GO" id="GO:0050900">
    <property type="term" value="P:leukocyte migration"/>
    <property type="evidence" value="ECO:0007669"/>
    <property type="project" value="TreeGrafter"/>
</dbReference>
<dbReference type="AlphaFoldDB" id="A0A094LDX6"/>
<dbReference type="InterPro" id="IPR028994">
    <property type="entry name" value="Integrin_alpha_N"/>
</dbReference>
<gene>
    <name evidence="5" type="ORF">N338_09100</name>
</gene>
<feature type="repeat" description="FG-GAP" evidence="4">
    <location>
        <begin position="1"/>
        <end position="46"/>
    </location>
</feature>
<keyword evidence="2" id="KW-0677">Repeat</keyword>
<accession>A0A094LDX6</accession>
<evidence type="ECO:0000313" key="6">
    <source>
        <dbReference type="Proteomes" id="UP000053854"/>
    </source>
</evidence>
<protein>
    <submittedName>
        <fullName evidence="5">Integrin alpha-6</fullName>
    </submittedName>
</protein>
<organism evidence="5 6">
    <name type="scientific">Podiceps cristatus</name>
    <name type="common">Great crested grebe</name>
    <dbReference type="NCBI Taxonomy" id="345573"/>
    <lineage>
        <taxon>Eukaryota</taxon>
        <taxon>Metazoa</taxon>
        <taxon>Chordata</taxon>
        <taxon>Craniata</taxon>
        <taxon>Vertebrata</taxon>
        <taxon>Euteleostomi</taxon>
        <taxon>Archelosauria</taxon>
        <taxon>Archosauria</taxon>
        <taxon>Dinosauria</taxon>
        <taxon>Saurischia</taxon>
        <taxon>Theropoda</taxon>
        <taxon>Coelurosauria</taxon>
        <taxon>Aves</taxon>
        <taxon>Neognathae</taxon>
        <taxon>Neoaves</taxon>
        <taxon>Mirandornithes</taxon>
        <taxon>Podicipediformes</taxon>
        <taxon>Podicipedidae</taxon>
        <taxon>Podiceps</taxon>
    </lineage>
</organism>
<feature type="non-terminal residue" evidence="5">
    <location>
        <position position="72"/>
    </location>
</feature>
<dbReference type="GO" id="GO:0007160">
    <property type="term" value="P:cell-matrix adhesion"/>
    <property type="evidence" value="ECO:0007669"/>
    <property type="project" value="TreeGrafter"/>
</dbReference>
<dbReference type="OrthoDB" id="5317514at2759"/>
<dbReference type="GO" id="GO:0033627">
    <property type="term" value="P:cell adhesion mediated by integrin"/>
    <property type="evidence" value="ECO:0007669"/>
    <property type="project" value="TreeGrafter"/>
</dbReference>
<evidence type="ECO:0000256" key="1">
    <source>
        <dbReference type="ARBA" id="ARBA00022729"/>
    </source>
</evidence>
<dbReference type="GO" id="GO:0098609">
    <property type="term" value="P:cell-cell adhesion"/>
    <property type="evidence" value="ECO:0007669"/>
    <property type="project" value="TreeGrafter"/>
</dbReference>
<sequence>YDVAVVDLNNDGWQDIVVGAPQYFDRSGDIGGAVYIYINRQGKWEGAKPIRLNGTTDSMFGLAVENVGDINQ</sequence>
<dbReference type="GO" id="GO:0007229">
    <property type="term" value="P:integrin-mediated signaling pathway"/>
    <property type="evidence" value="ECO:0007669"/>
    <property type="project" value="UniProtKB-KW"/>
</dbReference>
<dbReference type="PANTHER" id="PTHR23220">
    <property type="entry name" value="INTEGRIN ALPHA"/>
    <property type="match status" value="1"/>
</dbReference>
<reference evidence="5 6" key="1">
    <citation type="submission" date="2014-04" db="EMBL/GenBank/DDBJ databases">
        <title>Genome evolution of avian class.</title>
        <authorList>
            <person name="Zhang G."/>
            <person name="Li C."/>
        </authorList>
    </citation>
    <scope>NUCLEOTIDE SEQUENCE [LARGE SCALE GENOMIC DNA]</scope>
    <source>
        <strain evidence="5">BGI_N338</strain>
    </source>
</reference>
<dbReference type="Pfam" id="PF01839">
    <property type="entry name" value="FG-GAP"/>
    <property type="match status" value="1"/>
</dbReference>
<evidence type="ECO:0000256" key="2">
    <source>
        <dbReference type="ARBA" id="ARBA00022737"/>
    </source>
</evidence>
<dbReference type="EMBL" id="KL266696">
    <property type="protein sequence ID" value="KFZ62174.1"/>
    <property type="molecule type" value="Genomic_DNA"/>
</dbReference>
<keyword evidence="5" id="KW-0401">Integrin</keyword>
<evidence type="ECO:0000313" key="5">
    <source>
        <dbReference type="EMBL" id="KFZ62174.1"/>
    </source>
</evidence>
<proteinExistence type="predicted"/>
<dbReference type="Gene3D" id="2.130.10.130">
    <property type="entry name" value="Integrin alpha, N-terminal"/>
    <property type="match status" value="1"/>
</dbReference>
<dbReference type="InterPro" id="IPR013517">
    <property type="entry name" value="FG-GAP"/>
</dbReference>
<dbReference type="SMART" id="SM00191">
    <property type="entry name" value="Int_alpha"/>
    <property type="match status" value="1"/>
</dbReference>
<dbReference type="PROSITE" id="PS51470">
    <property type="entry name" value="FG_GAP"/>
    <property type="match status" value="1"/>
</dbReference>
<evidence type="ECO:0000256" key="4">
    <source>
        <dbReference type="PROSITE-ProRule" id="PRU00803"/>
    </source>
</evidence>
<dbReference type="PANTHER" id="PTHR23220:SF9">
    <property type="entry name" value="INTEGRIN ALPHA-6"/>
    <property type="match status" value="1"/>
</dbReference>
<dbReference type="GO" id="GO:0005178">
    <property type="term" value="F:integrin binding"/>
    <property type="evidence" value="ECO:0007669"/>
    <property type="project" value="TreeGrafter"/>
</dbReference>
<dbReference type="GO" id="GO:0008305">
    <property type="term" value="C:integrin complex"/>
    <property type="evidence" value="ECO:0007669"/>
    <property type="project" value="TreeGrafter"/>
</dbReference>
<evidence type="ECO:0000256" key="3">
    <source>
        <dbReference type="ARBA" id="ARBA00023180"/>
    </source>
</evidence>
<feature type="non-terminal residue" evidence="5">
    <location>
        <position position="1"/>
    </location>
</feature>
<keyword evidence="3" id="KW-0325">Glycoprotein</keyword>
<dbReference type="Proteomes" id="UP000053854">
    <property type="component" value="Unassembled WGS sequence"/>
</dbReference>
<dbReference type="GO" id="GO:0009897">
    <property type="term" value="C:external side of plasma membrane"/>
    <property type="evidence" value="ECO:0007669"/>
    <property type="project" value="TreeGrafter"/>
</dbReference>